<evidence type="ECO:0000313" key="1">
    <source>
        <dbReference type="EMBL" id="KGU53995.1"/>
    </source>
</evidence>
<comment type="caution">
    <text evidence="1">The sequence shown here is derived from an EMBL/GenBank/DDBJ whole genome shotgun (WGS) entry which is preliminary data.</text>
</comment>
<organism evidence="1 2">
    <name type="scientific">Xanthomonas citri pv. fuscans</name>
    <dbReference type="NCBI Taxonomy" id="366649"/>
    <lineage>
        <taxon>Bacteria</taxon>
        <taxon>Pseudomonadati</taxon>
        <taxon>Pseudomonadota</taxon>
        <taxon>Gammaproteobacteria</taxon>
        <taxon>Lysobacterales</taxon>
        <taxon>Lysobacteraceae</taxon>
        <taxon>Xanthomonas</taxon>
    </lineage>
</organism>
<protein>
    <submittedName>
        <fullName evidence="1">Uncharacterized protein</fullName>
    </submittedName>
</protein>
<sequence>MAKTQTPRGTWLAGLAGVRKQGFRRQMRLAMQHIDSPASPDRHRRLANALKAAVTRARSR</sequence>
<accession>A0AB34Q8P1</accession>
<dbReference type="AlphaFoldDB" id="A0AB34Q8P1"/>
<name>A0AB34Q8P1_XANCI</name>
<proteinExistence type="predicted"/>
<dbReference type="EMBL" id="JSEY02000042">
    <property type="protein sequence ID" value="KGU53995.1"/>
    <property type="molecule type" value="Genomic_DNA"/>
</dbReference>
<gene>
    <name evidence="1" type="ORF">NY98_07505</name>
</gene>
<dbReference type="Proteomes" id="UP000030585">
    <property type="component" value="Unassembled WGS sequence"/>
</dbReference>
<evidence type="ECO:0000313" key="2">
    <source>
        <dbReference type="Proteomes" id="UP000030585"/>
    </source>
</evidence>
<reference evidence="2" key="1">
    <citation type="submission" date="2015-04" db="EMBL/GenBank/DDBJ databases">
        <title>Genome sequencing of pathogens of bean.</title>
        <authorList>
            <person name="Harrison J."/>
            <person name="Aritua V."/>
            <person name="Sapp M."/>
            <person name="Smith J."/>
            <person name="Studholme D.J."/>
        </authorList>
    </citation>
    <scope>NUCLEOTIDE SEQUENCE [LARGE SCALE GENOMIC DNA]</scope>
    <source>
        <strain evidence="2">NCPPB 1058</strain>
    </source>
</reference>